<feature type="region of interest" description="Disordered" evidence="1">
    <location>
        <begin position="1"/>
        <end position="20"/>
    </location>
</feature>
<evidence type="ECO:0000313" key="3">
    <source>
        <dbReference type="Proteomes" id="UP000823775"/>
    </source>
</evidence>
<sequence>MGEGHGWMEDEDEEEGGGYLSGCAGWRDGSQLAFSPSKLVAGDRRRCVRGDGGLEVRSSWAFGARKSVVF</sequence>
<keyword evidence="3" id="KW-1185">Reference proteome</keyword>
<dbReference type="EMBL" id="JACEIK010001005">
    <property type="protein sequence ID" value="MCD7464942.1"/>
    <property type="molecule type" value="Genomic_DNA"/>
</dbReference>
<evidence type="ECO:0000313" key="2">
    <source>
        <dbReference type="EMBL" id="MCD7464942.1"/>
    </source>
</evidence>
<feature type="non-terminal residue" evidence="2">
    <location>
        <position position="70"/>
    </location>
</feature>
<organism evidence="2 3">
    <name type="scientific">Datura stramonium</name>
    <name type="common">Jimsonweed</name>
    <name type="synonym">Common thornapple</name>
    <dbReference type="NCBI Taxonomy" id="4076"/>
    <lineage>
        <taxon>Eukaryota</taxon>
        <taxon>Viridiplantae</taxon>
        <taxon>Streptophyta</taxon>
        <taxon>Embryophyta</taxon>
        <taxon>Tracheophyta</taxon>
        <taxon>Spermatophyta</taxon>
        <taxon>Magnoliopsida</taxon>
        <taxon>eudicotyledons</taxon>
        <taxon>Gunneridae</taxon>
        <taxon>Pentapetalae</taxon>
        <taxon>asterids</taxon>
        <taxon>lamiids</taxon>
        <taxon>Solanales</taxon>
        <taxon>Solanaceae</taxon>
        <taxon>Solanoideae</taxon>
        <taxon>Datureae</taxon>
        <taxon>Datura</taxon>
    </lineage>
</organism>
<accession>A0ABS8T306</accession>
<evidence type="ECO:0000256" key="1">
    <source>
        <dbReference type="SAM" id="MobiDB-lite"/>
    </source>
</evidence>
<protein>
    <submittedName>
        <fullName evidence="2">Uncharacterized protein</fullName>
    </submittedName>
</protein>
<name>A0ABS8T306_DATST</name>
<proteinExistence type="predicted"/>
<gene>
    <name evidence="2" type="ORF">HAX54_000252</name>
</gene>
<dbReference type="Proteomes" id="UP000823775">
    <property type="component" value="Unassembled WGS sequence"/>
</dbReference>
<comment type="caution">
    <text evidence="2">The sequence shown here is derived from an EMBL/GenBank/DDBJ whole genome shotgun (WGS) entry which is preliminary data.</text>
</comment>
<reference evidence="2 3" key="1">
    <citation type="journal article" date="2021" name="BMC Genomics">
        <title>Datura genome reveals duplications of psychoactive alkaloid biosynthetic genes and high mutation rate following tissue culture.</title>
        <authorList>
            <person name="Rajewski A."/>
            <person name="Carter-House D."/>
            <person name="Stajich J."/>
            <person name="Litt A."/>
        </authorList>
    </citation>
    <scope>NUCLEOTIDE SEQUENCE [LARGE SCALE GENOMIC DNA]</scope>
    <source>
        <strain evidence="2">AR-01</strain>
    </source>
</reference>